<keyword evidence="2" id="KW-1133">Transmembrane helix</keyword>
<feature type="compositionally biased region" description="Basic and acidic residues" evidence="1">
    <location>
        <begin position="53"/>
        <end position="66"/>
    </location>
</feature>
<proteinExistence type="predicted"/>
<feature type="compositionally biased region" description="Low complexity" evidence="1">
    <location>
        <begin position="25"/>
        <end position="46"/>
    </location>
</feature>
<keyword evidence="4" id="KW-1185">Reference proteome</keyword>
<gene>
    <name evidence="3" type="ORF">LTR05_000689</name>
</gene>
<accession>A0AAN7T7U1</accession>
<feature type="transmembrane region" description="Helical" evidence="2">
    <location>
        <begin position="156"/>
        <end position="177"/>
    </location>
</feature>
<feature type="region of interest" description="Disordered" evidence="1">
    <location>
        <begin position="1"/>
        <end position="68"/>
    </location>
</feature>
<evidence type="ECO:0000313" key="3">
    <source>
        <dbReference type="EMBL" id="KAK5090516.1"/>
    </source>
</evidence>
<reference evidence="3 4" key="1">
    <citation type="submission" date="2023-08" db="EMBL/GenBank/DDBJ databases">
        <title>Black Yeasts Isolated from many extreme environments.</title>
        <authorList>
            <person name="Coleine C."/>
            <person name="Stajich J.E."/>
            <person name="Selbmann L."/>
        </authorList>
    </citation>
    <scope>NUCLEOTIDE SEQUENCE [LARGE SCALE GENOMIC DNA]</scope>
    <source>
        <strain evidence="3 4">CCFEE 5910</strain>
    </source>
</reference>
<protein>
    <submittedName>
        <fullName evidence="3">Uncharacterized protein</fullName>
    </submittedName>
</protein>
<comment type="caution">
    <text evidence="3">The sequence shown here is derived from an EMBL/GenBank/DDBJ whole genome shotgun (WGS) entry which is preliminary data.</text>
</comment>
<evidence type="ECO:0000256" key="2">
    <source>
        <dbReference type="SAM" id="Phobius"/>
    </source>
</evidence>
<organism evidence="3 4">
    <name type="scientific">Lithohypha guttulata</name>
    <dbReference type="NCBI Taxonomy" id="1690604"/>
    <lineage>
        <taxon>Eukaryota</taxon>
        <taxon>Fungi</taxon>
        <taxon>Dikarya</taxon>
        <taxon>Ascomycota</taxon>
        <taxon>Pezizomycotina</taxon>
        <taxon>Eurotiomycetes</taxon>
        <taxon>Chaetothyriomycetidae</taxon>
        <taxon>Chaetothyriales</taxon>
        <taxon>Trichomeriaceae</taxon>
        <taxon>Lithohypha</taxon>
    </lineage>
</organism>
<dbReference type="EMBL" id="JAVRRJ010000001">
    <property type="protein sequence ID" value="KAK5090516.1"/>
    <property type="molecule type" value="Genomic_DNA"/>
</dbReference>
<name>A0AAN7T7U1_9EURO</name>
<keyword evidence="2" id="KW-0472">Membrane</keyword>
<dbReference type="Proteomes" id="UP001309876">
    <property type="component" value="Unassembled WGS sequence"/>
</dbReference>
<evidence type="ECO:0000256" key="1">
    <source>
        <dbReference type="SAM" id="MobiDB-lite"/>
    </source>
</evidence>
<dbReference type="AlphaFoldDB" id="A0AAN7T7U1"/>
<keyword evidence="2" id="KW-0812">Transmembrane</keyword>
<sequence>MSLPSFLIDRRPKPRWPYDGALTRPSKLSQSPSSSPTPSQAGQPPQEQSTELVPEKKEERGLDTGRRVPVPLRVIPKADLNHNLKLSPRERLHIEVLTRQLPKNNQEKKLYRERLQVYHLGSLKERSMAFLKVAAIASAALTTFVVAPAFLKAGSALWYVATMWGTGFVPGVAINYWTKPYVTRIFLELPPKARQSSKAAMEYASNLPRDADLDIRYMKPWALESSLKARISELEPVKSGFKLPAVNLKLVDYKSRKESGSFVPKAFWVDKKSATGKLSKDTIPGLWDSLYKQLMRSSEDATATKWKKAATKQLNTAVAS</sequence>
<evidence type="ECO:0000313" key="4">
    <source>
        <dbReference type="Proteomes" id="UP001309876"/>
    </source>
</evidence>
<feature type="transmembrane region" description="Helical" evidence="2">
    <location>
        <begin position="129"/>
        <end position="150"/>
    </location>
</feature>